<evidence type="ECO:0000256" key="1">
    <source>
        <dbReference type="ARBA" id="ARBA00004651"/>
    </source>
</evidence>
<dbReference type="Proteomes" id="UP001501565">
    <property type="component" value="Unassembled WGS sequence"/>
</dbReference>
<keyword evidence="3 6" id="KW-0812">Transmembrane</keyword>
<keyword evidence="4 6" id="KW-1133">Transmembrane helix</keyword>
<evidence type="ECO:0000313" key="7">
    <source>
        <dbReference type="EMBL" id="GAA3918754.1"/>
    </source>
</evidence>
<evidence type="ECO:0000256" key="5">
    <source>
        <dbReference type="ARBA" id="ARBA00023136"/>
    </source>
</evidence>
<keyword evidence="5 6" id="KW-0472">Membrane</keyword>
<dbReference type="PANTHER" id="PTHR30086">
    <property type="entry name" value="ARGININE EXPORTER PROTEIN ARGO"/>
    <property type="match status" value="1"/>
</dbReference>
<proteinExistence type="predicted"/>
<comment type="caution">
    <text evidence="7">The sequence shown here is derived from an EMBL/GenBank/DDBJ whole genome shotgun (WGS) entry which is preliminary data.</text>
</comment>
<dbReference type="PANTHER" id="PTHR30086:SF20">
    <property type="entry name" value="ARGININE EXPORTER PROTEIN ARGO-RELATED"/>
    <property type="match status" value="1"/>
</dbReference>
<keyword evidence="8" id="KW-1185">Reference proteome</keyword>
<feature type="transmembrane region" description="Helical" evidence="6">
    <location>
        <begin position="63"/>
        <end position="83"/>
    </location>
</feature>
<feature type="transmembrane region" description="Helical" evidence="6">
    <location>
        <begin position="33"/>
        <end position="56"/>
    </location>
</feature>
<evidence type="ECO:0000256" key="6">
    <source>
        <dbReference type="SAM" id="Phobius"/>
    </source>
</evidence>
<organism evidence="7 8">
    <name type="scientific">Litoribacillus peritrichatus</name>
    <dbReference type="NCBI Taxonomy" id="718191"/>
    <lineage>
        <taxon>Bacteria</taxon>
        <taxon>Pseudomonadati</taxon>
        <taxon>Pseudomonadota</taxon>
        <taxon>Gammaproteobacteria</taxon>
        <taxon>Oceanospirillales</taxon>
        <taxon>Oceanospirillaceae</taxon>
        <taxon>Litoribacillus</taxon>
    </lineage>
</organism>
<dbReference type="Pfam" id="PF01810">
    <property type="entry name" value="LysE"/>
    <property type="match status" value="1"/>
</dbReference>
<feature type="transmembrane region" description="Helical" evidence="6">
    <location>
        <begin position="172"/>
        <end position="196"/>
    </location>
</feature>
<evidence type="ECO:0000256" key="3">
    <source>
        <dbReference type="ARBA" id="ARBA00022692"/>
    </source>
</evidence>
<evidence type="ECO:0000256" key="2">
    <source>
        <dbReference type="ARBA" id="ARBA00022475"/>
    </source>
</evidence>
<comment type="subcellular location">
    <subcellularLocation>
        <location evidence="1">Cell membrane</location>
        <topology evidence="1">Multi-pass membrane protein</topology>
    </subcellularLocation>
</comment>
<dbReference type="InterPro" id="IPR001123">
    <property type="entry name" value="LeuE-type"/>
</dbReference>
<gene>
    <name evidence="7" type="ORF">GCM10022277_12540</name>
</gene>
<feature type="transmembrane region" description="Helical" evidence="6">
    <location>
        <begin position="138"/>
        <end position="160"/>
    </location>
</feature>
<protein>
    <submittedName>
        <fullName evidence="7">LysE family translocator</fullName>
    </submittedName>
</protein>
<sequence length="197" mass="20995">MGLFALSMSISPGPVNFITFSSGMNSGLRASMGFVSGATLGFTGLLMVVGFGLTAVPWESSDLYLSMSILGASVIGYIGYQIFSSNSDINPSGQGDTVRASKPSFWQGVLLQWLNPKAWAACVAGVSAFNLNSSASQLMVFILVYFFVCYCSIAGWAYAGSRVRDWVKAPQALSVLNMSMGICLMGVSIYLLLMAFF</sequence>
<reference evidence="8" key="1">
    <citation type="journal article" date="2019" name="Int. J. Syst. Evol. Microbiol.">
        <title>The Global Catalogue of Microorganisms (GCM) 10K type strain sequencing project: providing services to taxonomists for standard genome sequencing and annotation.</title>
        <authorList>
            <consortium name="The Broad Institute Genomics Platform"/>
            <consortium name="The Broad Institute Genome Sequencing Center for Infectious Disease"/>
            <person name="Wu L."/>
            <person name="Ma J."/>
        </authorList>
    </citation>
    <scope>NUCLEOTIDE SEQUENCE [LARGE SCALE GENOMIC DNA]</scope>
    <source>
        <strain evidence="8">JCM 17551</strain>
    </source>
</reference>
<evidence type="ECO:0000256" key="4">
    <source>
        <dbReference type="ARBA" id="ARBA00022989"/>
    </source>
</evidence>
<keyword evidence="2" id="KW-1003">Cell membrane</keyword>
<name>A0ABP7MEM2_9GAMM</name>
<evidence type="ECO:0000313" key="8">
    <source>
        <dbReference type="Proteomes" id="UP001501565"/>
    </source>
</evidence>
<accession>A0ABP7MEM2</accession>
<dbReference type="EMBL" id="BAABBN010000004">
    <property type="protein sequence ID" value="GAA3918754.1"/>
    <property type="molecule type" value="Genomic_DNA"/>
</dbReference>